<dbReference type="PANTHER" id="PTHR43298:SF2">
    <property type="entry name" value="FMN_FAD EXPORTER YEEO-RELATED"/>
    <property type="match status" value="1"/>
</dbReference>
<dbReference type="Pfam" id="PF01554">
    <property type="entry name" value="MatE"/>
    <property type="match status" value="2"/>
</dbReference>
<feature type="transmembrane region" description="Helical" evidence="13">
    <location>
        <begin position="420"/>
        <end position="444"/>
    </location>
</feature>
<organism evidence="14 15">
    <name type="scientific">Acidilutibacter cellobiosedens</name>
    <dbReference type="NCBI Taxonomy" id="2507161"/>
    <lineage>
        <taxon>Bacteria</taxon>
        <taxon>Bacillati</taxon>
        <taxon>Bacillota</taxon>
        <taxon>Tissierellia</taxon>
        <taxon>Tissierellales</taxon>
        <taxon>Acidilutibacteraceae</taxon>
        <taxon>Acidilutibacter</taxon>
    </lineage>
</organism>
<feature type="transmembrane region" description="Helical" evidence="13">
    <location>
        <begin position="364"/>
        <end position="386"/>
    </location>
</feature>
<evidence type="ECO:0000256" key="13">
    <source>
        <dbReference type="SAM" id="Phobius"/>
    </source>
</evidence>
<keyword evidence="15" id="KW-1185">Reference proteome</keyword>
<evidence type="ECO:0000256" key="8">
    <source>
        <dbReference type="ARBA" id="ARBA00022692"/>
    </source>
</evidence>
<keyword evidence="7" id="KW-1003">Cell membrane</keyword>
<name>A0A410QAH0_9FIRM</name>
<accession>A0A410QAH0</accession>
<evidence type="ECO:0000313" key="14">
    <source>
        <dbReference type="EMBL" id="QAT60874.1"/>
    </source>
</evidence>
<dbReference type="GO" id="GO:0042910">
    <property type="term" value="F:xenobiotic transmembrane transporter activity"/>
    <property type="evidence" value="ECO:0007669"/>
    <property type="project" value="InterPro"/>
</dbReference>
<evidence type="ECO:0000256" key="5">
    <source>
        <dbReference type="ARBA" id="ARBA00022448"/>
    </source>
</evidence>
<evidence type="ECO:0000256" key="6">
    <source>
        <dbReference type="ARBA" id="ARBA00022449"/>
    </source>
</evidence>
<gene>
    <name evidence="14" type="ORF">EQM13_04415</name>
</gene>
<evidence type="ECO:0000256" key="4">
    <source>
        <dbReference type="ARBA" id="ARBA00020268"/>
    </source>
</evidence>
<comment type="similarity">
    <text evidence="3">Belongs to the multi antimicrobial extrusion (MATE) (TC 2.A.66.1) family.</text>
</comment>
<evidence type="ECO:0000256" key="7">
    <source>
        <dbReference type="ARBA" id="ARBA00022475"/>
    </source>
</evidence>
<feature type="transmembrane region" description="Helical" evidence="13">
    <location>
        <begin position="15"/>
        <end position="35"/>
    </location>
</feature>
<dbReference type="GO" id="GO:0015297">
    <property type="term" value="F:antiporter activity"/>
    <property type="evidence" value="ECO:0007669"/>
    <property type="project" value="UniProtKB-KW"/>
</dbReference>
<dbReference type="CDD" id="cd13137">
    <property type="entry name" value="MATE_NorM_like"/>
    <property type="match status" value="1"/>
</dbReference>
<keyword evidence="5" id="KW-0813">Transport</keyword>
<evidence type="ECO:0000256" key="3">
    <source>
        <dbReference type="ARBA" id="ARBA00010199"/>
    </source>
</evidence>
<feature type="transmembrane region" description="Helical" evidence="13">
    <location>
        <begin position="199"/>
        <end position="222"/>
    </location>
</feature>
<dbReference type="InterPro" id="IPR002528">
    <property type="entry name" value="MATE_fam"/>
</dbReference>
<protein>
    <recommendedName>
        <fullName evidence="4">Probable multidrug resistance protein NorM</fullName>
    </recommendedName>
    <alternativeName>
        <fullName evidence="12">Multidrug-efflux transporter</fullName>
    </alternativeName>
</protein>
<feature type="transmembrane region" description="Helical" evidence="13">
    <location>
        <begin position="47"/>
        <end position="76"/>
    </location>
</feature>
<dbReference type="OrthoDB" id="9776324at2"/>
<dbReference type="PIRSF" id="PIRSF006603">
    <property type="entry name" value="DinF"/>
    <property type="match status" value="1"/>
</dbReference>
<evidence type="ECO:0000256" key="12">
    <source>
        <dbReference type="ARBA" id="ARBA00031636"/>
    </source>
</evidence>
<dbReference type="KEGG" id="spoa:EQM13_04415"/>
<proteinExistence type="inferred from homology"/>
<dbReference type="RefSeq" id="WP_071140294.1">
    <property type="nucleotide sequence ID" value="NZ_CP035282.1"/>
</dbReference>
<evidence type="ECO:0000256" key="11">
    <source>
        <dbReference type="ARBA" id="ARBA00023136"/>
    </source>
</evidence>
<evidence type="ECO:0000256" key="10">
    <source>
        <dbReference type="ARBA" id="ARBA00023065"/>
    </source>
</evidence>
<evidence type="ECO:0000256" key="1">
    <source>
        <dbReference type="ARBA" id="ARBA00003408"/>
    </source>
</evidence>
<sequence>MENGELLEGDLKKNLLKLSFPTMIGYFLQYVYDIIDMMWVGRISSSAVAGITIFSTIFLLVTVLNEIIGTSSISLISQSYGMGNKKKTQKIVEQTLTFKALVAFIAAGIMIISLKPLLSYFTKDDIVIKAALDFGYIRIFFLPITFSSYSVNTALRCLGDSKTPMYIMIVGAVTNIILDPFLMFKTVPGTSIPGLNMGVFGAAVATVISTSIAFLLGFYILLKGKKKLKISVKGLFKLDWNIDKKLLAIGIPSGLQIFSRNFAGVLALKFASLYGTDAVAAMGIGAKLLNFCFMPVSGIAISSSTIIGQCLGGECVEKAEETVKFSVKFNLIMMILVSVVAIIFPENIMKLFISDKNVIEIGILMIRIIIPSLIFGGISMGISSAFSGSGYNIPYLISSFISRWLVQVPMLFIVTNLLQLPIIFLWISFMVTDISEMLIIILLYKNGKWKTKRV</sequence>
<evidence type="ECO:0000313" key="15">
    <source>
        <dbReference type="Proteomes" id="UP000287969"/>
    </source>
</evidence>
<evidence type="ECO:0000256" key="2">
    <source>
        <dbReference type="ARBA" id="ARBA00004651"/>
    </source>
</evidence>
<dbReference type="GO" id="GO:0005886">
    <property type="term" value="C:plasma membrane"/>
    <property type="evidence" value="ECO:0007669"/>
    <property type="project" value="UniProtKB-SubCell"/>
</dbReference>
<dbReference type="GO" id="GO:0006811">
    <property type="term" value="P:monoatomic ion transport"/>
    <property type="evidence" value="ECO:0007669"/>
    <property type="project" value="UniProtKB-KW"/>
</dbReference>
<feature type="transmembrane region" description="Helical" evidence="13">
    <location>
        <begin position="393"/>
        <end position="414"/>
    </location>
</feature>
<dbReference type="Proteomes" id="UP000287969">
    <property type="component" value="Chromosome"/>
</dbReference>
<keyword evidence="8 13" id="KW-0812">Transmembrane</keyword>
<keyword evidence="6" id="KW-0050">Antiport</keyword>
<keyword evidence="11 13" id="KW-0472">Membrane</keyword>
<dbReference type="NCBIfam" id="TIGR00797">
    <property type="entry name" value="matE"/>
    <property type="match status" value="1"/>
</dbReference>
<feature type="transmembrane region" description="Helical" evidence="13">
    <location>
        <begin position="134"/>
        <end position="155"/>
    </location>
</feature>
<reference evidence="15" key="1">
    <citation type="submission" date="2019-01" db="EMBL/GenBank/DDBJ databases">
        <title>Draft genomes of a novel of Sporanaerobacter strains.</title>
        <authorList>
            <person name="Ma S."/>
        </authorList>
    </citation>
    <scope>NUCLEOTIDE SEQUENCE [LARGE SCALE GENOMIC DNA]</scope>
    <source>
        <strain evidence="15">NJN-17</strain>
    </source>
</reference>
<feature type="transmembrane region" description="Helical" evidence="13">
    <location>
        <begin position="96"/>
        <end position="114"/>
    </location>
</feature>
<dbReference type="EMBL" id="CP035282">
    <property type="protein sequence ID" value="QAT60874.1"/>
    <property type="molecule type" value="Genomic_DNA"/>
</dbReference>
<comment type="subcellular location">
    <subcellularLocation>
        <location evidence="2">Cell membrane</location>
        <topology evidence="2">Multi-pass membrane protein</topology>
    </subcellularLocation>
</comment>
<dbReference type="PANTHER" id="PTHR43298">
    <property type="entry name" value="MULTIDRUG RESISTANCE PROTEIN NORM-RELATED"/>
    <property type="match status" value="1"/>
</dbReference>
<feature type="transmembrane region" description="Helical" evidence="13">
    <location>
        <begin position="327"/>
        <end position="344"/>
    </location>
</feature>
<feature type="transmembrane region" description="Helical" evidence="13">
    <location>
        <begin position="167"/>
        <end position="187"/>
    </location>
</feature>
<dbReference type="InterPro" id="IPR048279">
    <property type="entry name" value="MdtK-like"/>
</dbReference>
<evidence type="ECO:0000256" key="9">
    <source>
        <dbReference type="ARBA" id="ARBA00022989"/>
    </source>
</evidence>
<dbReference type="AlphaFoldDB" id="A0A410QAH0"/>
<comment type="function">
    <text evidence="1">Multidrug efflux pump.</text>
</comment>
<keyword evidence="10" id="KW-0406">Ion transport</keyword>
<keyword evidence="9 13" id="KW-1133">Transmembrane helix</keyword>
<dbReference type="InterPro" id="IPR050222">
    <property type="entry name" value="MATE_MdtK"/>
</dbReference>